<reference evidence="1" key="1">
    <citation type="journal article" date="2015" name="Proc. Natl. Acad. Sci. U.S.A.">
        <title>Networks of energetic and metabolic interactions define dynamics in microbial communities.</title>
        <authorList>
            <person name="Embree M."/>
            <person name="Liu J.K."/>
            <person name="Al-Bassam M.M."/>
            <person name="Zengler K."/>
        </authorList>
    </citation>
    <scope>NUCLEOTIDE SEQUENCE</scope>
</reference>
<comment type="caution">
    <text evidence="1">The sequence shown here is derived from an EMBL/GenBank/DDBJ whole genome shotgun (WGS) entry which is preliminary data.</text>
</comment>
<protein>
    <submittedName>
        <fullName evidence="1">Uncharacterized protein</fullName>
    </submittedName>
</protein>
<proteinExistence type="predicted"/>
<dbReference type="EMBL" id="LNQE01000999">
    <property type="protein sequence ID" value="KUG21983.1"/>
    <property type="molecule type" value="Genomic_DNA"/>
</dbReference>
<evidence type="ECO:0000313" key="1">
    <source>
        <dbReference type="EMBL" id="KUG21983.1"/>
    </source>
</evidence>
<organism evidence="1">
    <name type="scientific">hydrocarbon metagenome</name>
    <dbReference type="NCBI Taxonomy" id="938273"/>
    <lineage>
        <taxon>unclassified sequences</taxon>
        <taxon>metagenomes</taxon>
        <taxon>ecological metagenomes</taxon>
    </lineage>
</organism>
<sequence>MKVITVTPAGRKHYLEILAEYLLRNRRYISEHHFWLNTSVKDDIAYIEMLAAQHPDFFKINRKKMLKKSVDSIWQYYKDYIDDDTIYIKFDDDICFFEKDAIKNLIDNRVNNPKPLFVFGNIVNNAVCSHFLQKEGIIPLQWGKVGYECLDINGWQNPKFAGKLHRIFINDIKSENLNKWKIDNVVMDDFRRFSIGVICWFGRDLKGLPELDSGFDETIDYRTGAWRFIHSDESFLSQNLPQRLNRPNMICGDALFGHFAFYIQRDYLEDCTVLLEEYKAIALGENGFSGKVSRMILGIVRGMKGNFFINVKSFYNKLKRTVRMFLEKNHPDIYKFLRRLINEKRFTGR</sequence>
<accession>A0A0W8FM54</accession>
<dbReference type="AlphaFoldDB" id="A0A0W8FM54"/>
<name>A0A0W8FM54_9ZZZZ</name>
<gene>
    <name evidence="1" type="ORF">ASZ90_008253</name>
</gene>